<evidence type="ECO:0000256" key="2">
    <source>
        <dbReference type="ARBA" id="ARBA00022676"/>
    </source>
</evidence>
<feature type="transmembrane region" description="Helical" evidence="6">
    <location>
        <begin position="70"/>
        <end position="90"/>
    </location>
</feature>
<keyword evidence="4 6" id="KW-0472">Membrane</keyword>
<comment type="subcellular location">
    <subcellularLocation>
        <location evidence="1">Membrane</location>
        <topology evidence="1">Single-pass type II membrane protein</topology>
    </subcellularLocation>
</comment>
<dbReference type="GO" id="GO:0016757">
    <property type="term" value="F:glycosyltransferase activity"/>
    <property type="evidence" value="ECO:0007669"/>
    <property type="project" value="UniProtKB-KW"/>
</dbReference>
<comment type="caution">
    <text evidence="7">The sequence shown here is derived from an EMBL/GenBank/DDBJ whole genome shotgun (WGS) entry which is preliminary data.</text>
</comment>
<dbReference type="Pfam" id="PF02485">
    <property type="entry name" value="Branch"/>
    <property type="match status" value="1"/>
</dbReference>
<proteinExistence type="predicted"/>
<name>A0AAW2LK59_9LAMI</name>
<gene>
    <name evidence="7" type="ORF">Sangu_2090000</name>
</gene>
<dbReference type="EMBL" id="JACGWK010000013">
    <property type="protein sequence ID" value="KAL0319338.1"/>
    <property type="molecule type" value="Genomic_DNA"/>
</dbReference>
<keyword evidence="6" id="KW-1133">Transmembrane helix</keyword>
<evidence type="ECO:0008006" key="8">
    <source>
        <dbReference type="Google" id="ProtNLM"/>
    </source>
</evidence>
<dbReference type="PANTHER" id="PTHR31042:SF122">
    <property type="entry name" value="CORE-2_I-BRANCHING ENZYME"/>
    <property type="match status" value="1"/>
</dbReference>
<evidence type="ECO:0000256" key="4">
    <source>
        <dbReference type="ARBA" id="ARBA00023136"/>
    </source>
</evidence>
<evidence type="ECO:0000256" key="6">
    <source>
        <dbReference type="SAM" id="Phobius"/>
    </source>
</evidence>
<accession>A0AAW2LK59</accession>
<keyword evidence="3" id="KW-0808">Transferase</keyword>
<protein>
    <recommendedName>
        <fullName evidence="8">Core-2/I-branching beta-1,6-N-acetylglucosaminyltransferase family protein</fullName>
    </recommendedName>
</protein>
<sequence>MTSGAPILAKRISCKILGLNSFTPICSVGNLLRLELKMHTRGGSLGSLEEGKIPYVRIINQPSRPLPLKLLQFLLLLLGLGILFSFLSMYASRYLKIETEVSVVQSRFQPCVREPNTIESWVRPPSNLLHHMSDDELFWRASFVPQIQQYPFKRSPKIAFMFLTRGPLPMAPLWEKFFDGNEKLYSIYIHSLPEYRPDFPPSSVFYGRQIPSQVAEWGMMSMCDAERRLLANALLDISNEWFVLLSEACIPIQNFSIVYRYISRSRYSFMGSFDDPGPYGRGRYDDKMSPEVNITDWRKGSTMV</sequence>
<evidence type="ECO:0000313" key="7">
    <source>
        <dbReference type="EMBL" id="KAL0319338.1"/>
    </source>
</evidence>
<dbReference type="InterPro" id="IPR003406">
    <property type="entry name" value="Glyco_trans_14"/>
</dbReference>
<reference evidence="7" key="1">
    <citation type="submission" date="2020-06" db="EMBL/GenBank/DDBJ databases">
        <authorList>
            <person name="Li T."/>
            <person name="Hu X."/>
            <person name="Zhang T."/>
            <person name="Song X."/>
            <person name="Zhang H."/>
            <person name="Dai N."/>
            <person name="Sheng W."/>
            <person name="Hou X."/>
            <person name="Wei L."/>
        </authorList>
    </citation>
    <scope>NUCLEOTIDE SEQUENCE</scope>
    <source>
        <strain evidence="7">G01</strain>
        <tissue evidence="7">Leaf</tissue>
    </source>
</reference>
<keyword evidence="6" id="KW-0812">Transmembrane</keyword>
<dbReference type="AlphaFoldDB" id="A0AAW2LK59"/>
<organism evidence="7">
    <name type="scientific">Sesamum angustifolium</name>
    <dbReference type="NCBI Taxonomy" id="2727405"/>
    <lineage>
        <taxon>Eukaryota</taxon>
        <taxon>Viridiplantae</taxon>
        <taxon>Streptophyta</taxon>
        <taxon>Embryophyta</taxon>
        <taxon>Tracheophyta</taxon>
        <taxon>Spermatophyta</taxon>
        <taxon>Magnoliopsida</taxon>
        <taxon>eudicotyledons</taxon>
        <taxon>Gunneridae</taxon>
        <taxon>Pentapetalae</taxon>
        <taxon>asterids</taxon>
        <taxon>lamiids</taxon>
        <taxon>Lamiales</taxon>
        <taxon>Pedaliaceae</taxon>
        <taxon>Sesamum</taxon>
    </lineage>
</organism>
<dbReference type="InterPro" id="IPR044174">
    <property type="entry name" value="BC10-like"/>
</dbReference>
<keyword evidence="2" id="KW-0328">Glycosyltransferase</keyword>
<dbReference type="GO" id="GO:0016020">
    <property type="term" value="C:membrane"/>
    <property type="evidence" value="ECO:0007669"/>
    <property type="project" value="UniProtKB-SubCell"/>
</dbReference>
<reference evidence="7" key="2">
    <citation type="journal article" date="2024" name="Plant">
        <title>Genomic evolution and insights into agronomic trait innovations of Sesamum species.</title>
        <authorList>
            <person name="Miao H."/>
            <person name="Wang L."/>
            <person name="Qu L."/>
            <person name="Liu H."/>
            <person name="Sun Y."/>
            <person name="Le M."/>
            <person name="Wang Q."/>
            <person name="Wei S."/>
            <person name="Zheng Y."/>
            <person name="Lin W."/>
            <person name="Duan Y."/>
            <person name="Cao H."/>
            <person name="Xiong S."/>
            <person name="Wang X."/>
            <person name="Wei L."/>
            <person name="Li C."/>
            <person name="Ma Q."/>
            <person name="Ju M."/>
            <person name="Zhao R."/>
            <person name="Li G."/>
            <person name="Mu C."/>
            <person name="Tian Q."/>
            <person name="Mei H."/>
            <person name="Zhang T."/>
            <person name="Gao T."/>
            <person name="Zhang H."/>
        </authorList>
    </citation>
    <scope>NUCLEOTIDE SEQUENCE</scope>
    <source>
        <strain evidence="7">G01</strain>
    </source>
</reference>
<evidence type="ECO:0000256" key="1">
    <source>
        <dbReference type="ARBA" id="ARBA00004606"/>
    </source>
</evidence>
<evidence type="ECO:0000256" key="3">
    <source>
        <dbReference type="ARBA" id="ARBA00022679"/>
    </source>
</evidence>
<keyword evidence="5" id="KW-0325">Glycoprotein</keyword>
<evidence type="ECO:0000256" key="5">
    <source>
        <dbReference type="ARBA" id="ARBA00023180"/>
    </source>
</evidence>
<dbReference type="PANTHER" id="PTHR31042">
    <property type="entry name" value="CORE-2/I-BRANCHING BETA-1,6-N-ACETYLGLUCOSAMINYLTRANSFERASE FAMILY PROTEIN-RELATED"/>
    <property type="match status" value="1"/>
</dbReference>